<keyword evidence="1" id="KW-1133">Transmembrane helix</keyword>
<dbReference type="EMBL" id="ABFZ02000022">
    <property type="protein sequence ID" value="EDS13982.1"/>
    <property type="molecule type" value="Genomic_DNA"/>
</dbReference>
<reference evidence="2 3" key="1">
    <citation type="submission" date="2007-11" db="EMBL/GenBank/DDBJ databases">
        <title>Draft genome sequence of Bacteroides stercoris(ATCC 43183).</title>
        <authorList>
            <person name="Sudarsanam P."/>
            <person name="Ley R."/>
            <person name="Guruge J."/>
            <person name="Turnbaugh P.J."/>
            <person name="Mahowald M."/>
            <person name="Liep D."/>
            <person name="Gordon J."/>
        </authorList>
    </citation>
    <scope>NUCLEOTIDE SEQUENCE [LARGE SCALE GENOMIC DNA]</scope>
    <source>
        <strain evidence="2 3">ATCC 43183</strain>
    </source>
</reference>
<dbReference type="AlphaFoldDB" id="B0NUD9"/>
<sequence length="40" mass="4694">MIDVFLGTDYAELRGLHGFILFFFRVIRVILRNPCLKIVP</sequence>
<dbReference type="Proteomes" id="UP000004713">
    <property type="component" value="Unassembled WGS sequence"/>
</dbReference>
<keyword evidence="1" id="KW-0472">Membrane</keyword>
<evidence type="ECO:0000256" key="1">
    <source>
        <dbReference type="SAM" id="Phobius"/>
    </source>
</evidence>
<name>B0NUD9_BACSE</name>
<comment type="caution">
    <text evidence="2">The sequence shown here is derived from an EMBL/GenBank/DDBJ whole genome shotgun (WGS) entry which is preliminary data.</text>
</comment>
<evidence type="ECO:0000313" key="3">
    <source>
        <dbReference type="Proteomes" id="UP000004713"/>
    </source>
</evidence>
<accession>B0NUD9</accession>
<protein>
    <submittedName>
        <fullName evidence="2">Uncharacterized protein</fullName>
    </submittedName>
</protein>
<keyword evidence="1" id="KW-0812">Transmembrane</keyword>
<gene>
    <name evidence="2" type="ORF">BACSTE_03124</name>
</gene>
<evidence type="ECO:0000313" key="2">
    <source>
        <dbReference type="EMBL" id="EDS13982.1"/>
    </source>
</evidence>
<dbReference type="HOGENOM" id="CLU_3285251_0_0_10"/>
<proteinExistence type="predicted"/>
<feature type="transmembrane region" description="Helical" evidence="1">
    <location>
        <begin position="15"/>
        <end position="31"/>
    </location>
</feature>
<reference evidence="2 3" key="2">
    <citation type="submission" date="2007-11" db="EMBL/GenBank/DDBJ databases">
        <authorList>
            <person name="Fulton L."/>
            <person name="Clifton S."/>
            <person name="Fulton B."/>
            <person name="Xu J."/>
            <person name="Minx P."/>
            <person name="Pepin K.H."/>
            <person name="Johnson M."/>
            <person name="Thiruvilangam P."/>
            <person name="Bhonagiri V."/>
            <person name="Nash W.E."/>
            <person name="Mardis E.R."/>
            <person name="Wilson R.K."/>
        </authorList>
    </citation>
    <scope>NUCLEOTIDE SEQUENCE [LARGE SCALE GENOMIC DNA]</scope>
    <source>
        <strain evidence="2 3">ATCC 43183</strain>
    </source>
</reference>
<organism evidence="2 3">
    <name type="scientific">Bacteroides stercoris ATCC 43183</name>
    <dbReference type="NCBI Taxonomy" id="449673"/>
    <lineage>
        <taxon>Bacteria</taxon>
        <taxon>Pseudomonadati</taxon>
        <taxon>Bacteroidota</taxon>
        <taxon>Bacteroidia</taxon>
        <taxon>Bacteroidales</taxon>
        <taxon>Bacteroidaceae</taxon>
        <taxon>Bacteroides</taxon>
    </lineage>
</organism>